<gene>
    <name evidence="2" type="ORF">GHA_00645</name>
    <name evidence="3" type="ORF">TML_00882</name>
</gene>
<dbReference type="EMBL" id="CAIIUA010000001">
    <property type="protein sequence ID" value="CAC9174642.1"/>
    <property type="molecule type" value="Genomic_DNA"/>
</dbReference>
<dbReference type="Proteomes" id="UP000834503">
    <property type="component" value="Unassembled WGS sequence"/>
</dbReference>
<feature type="chain" id="PRO_5040238200" description="DUF1496 domain-containing protein" evidence="1">
    <location>
        <begin position="23"/>
        <end position="72"/>
    </location>
</feature>
<evidence type="ECO:0000256" key="1">
    <source>
        <dbReference type="SAM" id="SignalP"/>
    </source>
</evidence>
<reference evidence="2" key="1">
    <citation type="submission" date="2020-05" db="EMBL/GenBank/DDBJ databases">
        <authorList>
            <person name="Delgado-Blas J."/>
        </authorList>
    </citation>
    <scope>NUCLEOTIDE SEQUENCE</scope>
    <source>
        <strain evidence="2">BB1459</strain>
        <strain evidence="3">BB1480</strain>
    </source>
</reference>
<evidence type="ECO:0000313" key="2">
    <source>
        <dbReference type="EMBL" id="CAB5526003.1"/>
    </source>
</evidence>
<dbReference type="Proteomes" id="UP000837205">
    <property type="component" value="Unassembled WGS sequence"/>
</dbReference>
<keyword evidence="5" id="KW-1185">Reference proteome</keyword>
<sequence length="72" mass="7987">MVINMKGLIVLTLALLPALATAGQITMVNPQEEQTESGKTLCTYHNSIYLFTYVIKGKCPYAKTFNTEDSEE</sequence>
<evidence type="ECO:0008006" key="6">
    <source>
        <dbReference type="Google" id="ProtNLM"/>
    </source>
</evidence>
<protein>
    <recommendedName>
        <fullName evidence="6">DUF1496 domain-containing protein</fullName>
    </recommendedName>
</protein>
<evidence type="ECO:0000313" key="4">
    <source>
        <dbReference type="Proteomes" id="UP000834503"/>
    </source>
</evidence>
<name>A0A9N8CKK0_9ENTR</name>
<proteinExistence type="predicted"/>
<dbReference type="RefSeq" id="WP_003026895.1">
    <property type="nucleotide sequence ID" value="NZ_CAHPQT010000002.1"/>
</dbReference>
<evidence type="ECO:0000313" key="3">
    <source>
        <dbReference type="EMBL" id="CAC9174642.1"/>
    </source>
</evidence>
<organism evidence="2 4">
    <name type="scientific">Citrobacter werkmanii</name>
    <dbReference type="NCBI Taxonomy" id="67827"/>
    <lineage>
        <taxon>Bacteria</taxon>
        <taxon>Pseudomonadati</taxon>
        <taxon>Pseudomonadota</taxon>
        <taxon>Gammaproteobacteria</taxon>
        <taxon>Enterobacterales</taxon>
        <taxon>Enterobacteriaceae</taxon>
        <taxon>Citrobacter</taxon>
        <taxon>Citrobacter freundii complex</taxon>
    </lineage>
</organism>
<keyword evidence="1" id="KW-0732">Signal</keyword>
<evidence type="ECO:0000313" key="5">
    <source>
        <dbReference type="Proteomes" id="UP000837205"/>
    </source>
</evidence>
<dbReference type="EMBL" id="CAHPQX010000002">
    <property type="protein sequence ID" value="CAB5526003.1"/>
    <property type="molecule type" value="Genomic_DNA"/>
</dbReference>
<feature type="signal peptide" evidence="1">
    <location>
        <begin position="1"/>
        <end position="22"/>
    </location>
</feature>
<dbReference type="AlphaFoldDB" id="A0A9N8CKK0"/>
<comment type="caution">
    <text evidence="2">The sequence shown here is derived from an EMBL/GenBank/DDBJ whole genome shotgun (WGS) entry which is preliminary data.</text>
</comment>
<accession>A0A9N8CKK0</accession>